<accession>A0A0F9IQ46</accession>
<gene>
    <name evidence="1" type="ORF">LCGC14_1551500</name>
</gene>
<evidence type="ECO:0008006" key="2">
    <source>
        <dbReference type="Google" id="ProtNLM"/>
    </source>
</evidence>
<dbReference type="EMBL" id="LAZR01011867">
    <property type="protein sequence ID" value="KKM56504.1"/>
    <property type="molecule type" value="Genomic_DNA"/>
</dbReference>
<protein>
    <recommendedName>
        <fullName evidence="2">Terminase small subunit</fullName>
    </recommendedName>
</protein>
<evidence type="ECO:0000313" key="1">
    <source>
        <dbReference type="EMBL" id="KKM56504.1"/>
    </source>
</evidence>
<comment type="caution">
    <text evidence="1">The sequence shown here is derived from an EMBL/GenBank/DDBJ whole genome shotgun (WGS) entry which is preliminary data.</text>
</comment>
<reference evidence="1" key="1">
    <citation type="journal article" date="2015" name="Nature">
        <title>Complex archaea that bridge the gap between prokaryotes and eukaryotes.</title>
        <authorList>
            <person name="Spang A."/>
            <person name="Saw J.H."/>
            <person name="Jorgensen S.L."/>
            <person name="Zaremba-Niedzwiedzka K."/>
            <person name="Martijn J."/>
            <person name="Lind A.E."/>
            <person name="van Eijk R."/>
            <person name="Schleper C."/>
            <person name="Guy L."/>
            <person name="Ettema T.J."/>
        </authorList>
    </citation>
    <scope>NUCLEOTIDE SEQUENCE</scope>
</reference>
<organism evidence="1">
    <name type="scientific">marine sediment metagenome</name>
    <dbReference type="NCBI Taxonomy" id="412755"/>
    <lineage>
        <taxon>unclassified sequences</taxon>
        <taxon>metagenomes</taxon>
        <taxon>ecological metagenomes</taxon>
    </lineage>
</organism>
<name>A0A0F9IQ46_9ZZZZ</name>
<dbReference type="AlphaFoldDB" id="A0A0F9IQ46"/>
<sequence>MTKLDGIAHPKKRAFLAAYSECGIITAAVEAAQVARASHYQWMEHDEEYALAFNQAKEVAIEYMEAEARRRAVNGVDEPVVYQGKLQGVWVDEEGKTVSAYTPGATQIPLTIKKYDSTLLIFLLKAARPEKYRDRGAVVTAQFGDKEKGVTLAFGPGEDVP</sequence>
<proteinExistence type="predicted"/>